<reference evidence="1 2" key="1">
    <citation type="submission" date="2007-06" db="EMBL/GenBank/DDBJ databases">
        <authorList>
            <person name="Shimkets L."/>
            <person name="Ferriera S."/>
            <person name="Johnson J."/>
            <person name="Kravitz S."/>
            <person name="Beeson K."/>
            <person name="Sutton G."/>
            <person name="Rogers Y.-H."/>
            <person name="Friedman R."/>
            <person name="Frazier M."/>
            <person name="Venter J.C."/>
        </authorList>
    </citation>
    <scope>NUCLEOTIDE SEQUENCE [LARGE SCALE GENOMIC DNA]</scope>
    <source>
        <strain evidence="1 2">SIR-1</strain>
    </source>
</reference>
<gene>
    <name evidence="1" type="ORF">PPSIR1_26938</name>
</gene>
<dbReference type="Gene3D" id="3.40.630.30">
    <property type="match status" value="1"/>
</dbReference>
<dbReference type="STRING" id="391625.PPSIR1_26938"/>
<evidence type="ECO:0008006" key="3">
    <source>
        <dbReference type="Google" id="ProtNLM"/>
    </source>
</evidence>
<comment type="caution">
    <text evidence="1">The sequence shown here is derived from an EMBL/GenBank/DDBJ whole genome shotgun (WGS) entry which is preliminary data.</text>
</comment>
<sequence length="256" mass="29524">MKVARIRCCEVRELSDDERAEIQRGVVAIFLGSFEFEDTQMFARRVIFRSPDSKLTLLYAERGELIAFFAMNITRVELDGRRHAVIHASGYSHPELRGAGTYAVRRLLTHALRFKLREPFTPLCLIGEASTPAGYARMARHFPLLHPRRGVEPPPELTRLVTEVARERGFFPLEGDPWRVELGHPLRFRDPERLRRYAEGSAEDSVAFYLERNPGYLDNQWLVIYCAFDRAQLGAALRRELSRRLSRTRGRRAPAS</sequence>
<accession>A6GD91</accession>
<evidence type="ECO:0000313" key="2">
    <source>
        <dbReference type="Proteomes" id="UP000005801"/>
    </source>
</evidence>
<proteinExistence type="predicted"/>
<dbReference type="eggNOG" id="ENOG5032XV8">
    <property type="taxonomic scope" value="Bacteria"/>
</dbReference>
<dbReference type="Proteomes" id="UP000005801">
    <property type="component" value="Unassembled WGS sequence"/>
</dbReference>
<keyword evidence="2" id="KW-1185">Reference proteome</keyword>
<organism evidence="1 2">
    <name type="scientific">Plesiocystis pacifica SIR-1</name>
    <dbReference type="NCBI Taxonomy" id="391625"/>
    <lineage>
        <taxon>Bacteria</taxon>
        <taxon>Pseudomonadati</taxon>
        <taxon>Myxococcota</taxon>
        <taxon>Polyangia</taxon>
        <taxon>Nannocystales</taxon>
        <taxon>Nannocystaceae</taxon>
        <taxon>Plesiocystis</taxon>
    </lineage>
</organism>
<evidence type="ECO:0000313" key="1">
    <source>
        <dbReference type="EMBL" id="EDM76166.1"/>
    </source>
</evidence>
<dbReference type="OrthoDB" id="8593536at2"/>
<dbReference type="AlphaFoldDB" id="A6GD91"/>
<protein>
    <recommendedName>
        <fullName evidence="3">N-acetyltransferase domain-containing protein</fullName>
    </recommendedName>
</protein>
<name>A6GD91_9BACT</name>
<dbReference type="EMBL" id="ABCS01000071">
    <property type="protein sequence ID" value="EDM76166.1"/>
    <property type="molecule type" value="Genomic_DNA"/>
</dbReference>
<dbReference type="RefSeq" id="WP_006974682.1">
    <property type="nucleotide sequence ID" value="NZ_ABCS01000071.1"/>
</dbReference>